<evidence type="ECO:0000313" key="7">
    <source>
        <dbReference type="EMBL" id="JAV70734.1"/>
    </source>
</evidence>
<evidence type="ECO:0000256" key="1">
    <source>
        <dbReference type="ARBA" id="ARBA00022723"/>
    </source>
</evidence>
<dbReference type="Gene3D" id="3.30.160.60">
    <property type="entry name" value="Classic Zinc Finger"/>
    <property type="match status" value="6"/>
</dbReference>
<gene>
    <name evidence="8" type="ORF">PPYR_15298</name>
</gene>
<evidence type="ECO:0000313" key="8">
    <source>
        <dbReference type="EMBL" id="KAB0790788.1"/>
    </source>
</evidence>
<dbReference type="GO" id="GO:0006357">
    <property type="term" value="P:regulation of transcription by RNA polymerase II"/>
    <property type="evidence" value="ECO:0007669"/>
    <property type="project" value="TreeGrafter"/>
</dbReference>
<feature type="domain" description="C2H2-type" evidence="6">
    <location>
        <begin position="268"/>
        <end position="292"/>
    </location>
</feature>
<dbReference type="InParanoid" id="A0A1Y1LAR4"/>
<evidence type="ECO:0000256" key="2">
    <source>
        <dbReference type="ARBA" id="ARBA00022737"/>
    </source>
</evidence>
<name>A0A1Y1LAR4_PHOPY</name>
<dbReference type="SMART" id="SM00355">
    <property type="entry name" value="ZnF_C2H2"/>
    <property type="match status" value="6"/>
</dbReference>
<dbReference type="OrthoDB" id="6145499at2759"/>
<dbReference type="EMBL" id="VVIM01000761">
    <property type="protein sequence ID" value="KAB0790788.1"/>
    <property type="molecule type" value="Genomic_DNA"/>
</dbReference>
<sequence>MEDWLKEEQVTESENFDGILVTHDLEDCIDDSLEYSSFNKVYEELPLSNLRSDNENDQTTAFAEKREYDESFVYINQSLQQDGVYMHTNQDTSDEMQDCTALTTSNNESYSKDGQFNRYSCEYGGCVRTYSTVGNLRTHMKTHKGEYKFKCTEPNCGKAFLTSYSLKIHIRVHTKVKPFECNHKGCAKAFNTLYRLRAHQRLHNGTTFNCESKGCMKFFTTLSDLKKHIRTHTRERPYKCIEEGCGKAFTASHHLKTHRRIHSGEKPFICVEDNCKRAFSTQHSLKSHIKTHQRMIDQDNELNNNLSQDKEAVLIKSDISEENAPIKFNDKECENNDKSYIVDFEGNIIFQNDLVSNVDVRWKGLEDGVNSLSDLQAMDSGDTKGDAEIILPSDNADEFHTFNSNTENSIEFISHDFNQPKFAEVQLDMSTYEVANNLKHYATVNTAEPIPIQLSYNIGSENIEDSKEGETLEDTEVSLEENSIITEIENASLDLYDIELNDKSSSGNTELNSFAVNDIFNEGSVFQNSIVCKNDNPNVNIISVKTIRPPNTVAPASDNLLALDKNSVDLNGQIYTPEALEMSLACEEESPSTWIDVMSLVNNSPINVFEHSAVDENQAVLTGIQSYTNLDDAPLFSSANVGIDNPSRLADQTARGNSVKVNILKEVTAAVDICKCEDCKCGPYGNCDTTNGNVPESNGCCASKQVDNFSCGNEAESMTSLGGDLSSDCIESNCCVVVCLKSLEQLKQLLRLANDCGNLQQLSIGCVRGTCAIQNH</sequence>
<dbReference type="PROSITE" id="PS50157">
    <property type="entry name" value="ZINC_FINGER_C2H2_2"/>
    <property type="match status" value="6"/>
</dbReference>
<protein>
    <recommendedName>
        <fullName evidence="6">C2H2-type domain-containing protein</fullName>
    </recommendedName>
</protein>
<dbReference type="FunFam" id="3.30.160.60:FF:000072">
    <property type="entry name" value="zinc finger protein 143 isoform X1"/>
    <property type="match status" value="4"/>
</dbReference>
<reference evidence="8" key="3">
    <citation type="submission" date="2019-08" db="EMBL/GenBank/DDBJ databases">
        <authorList>
            <consortium name="Photinus pyralis genome working group"/>
            <person name="Fallon T.R."/>
            <person name="Sander Lower S.E."/>
            <person name="Weng J.-K."/>
        </authorList>
    </citation>
    <scope>NUCLEOTIDE SEQUENCE</scope>
    <source>
        <strain evidence="8">1611_PpyrPB1</strain>
        <tissue evidence="8">Whole body</tissue>
    </source>
</reference>
<keyword evidence="2" id="KW-0677">Repeat</keyword>
<evidence type="ECO:0000259" key="6">
    <source>
        <dbReference type="PROSITE" id="PS50157"/>
    </source>
</evidence>
<keyword evidence="9" id="KW-1185">Reference proteome</keyword>
<keyword evidence="1" id="KW-0479">Metal-binding</keyword>
<dbReference type="SUPFAM" id="SSF57667">
    <property type="entry name" value="beta-beta-alpha zinc fingers"/>
    <property type="match status" value="4"/>
</dbReference>
<reference evidence="8 9" key="2">
    <citation type="journal article" date="2018" name="Elife">
        <title>Firefly genomes illuminate parallel origins of bioluminescence in beetles.</title>
        <authorList>
            <person name="Fallon T.R."/>
            <person name="Lower S.E."/>
            <person name="Chang C.H."/>
            <person name="Bessho-Uehara M."/>
            <person name="Martin G.J."/>
            <person name="Bewick A.J."/>
            <person name="Behringer M."/>
            <person name="Debat H.J."/>
            <person name="Wong I."/>
            <person name="Day J.C."/>
            <person name="Suvorov A."/>
            <person name="Silva C.J."/>
            <person name="Stanger-Hall K.F."/>
            <person name="Hall D.W."/>
            <person name="Schmitz R.J."/>
            <person name="Nelson D.R."/>
            <person name="Lewis S.M."/>
            <person name="Shigenobu S."/>
            <person name="Bybee S.M."/>
            <person name="Larracuente A.M."/>
            <person name="Oba Y."/>
            <person name="Weng J.K."/>
        </authorList>
    </citation>
    <scope>NUCLEOTIDE SEQUENCE [LARGE SCALE GENOMIC DNA]</scope>
    <source>
        <strain evidence="8">1611_PpyrPB1</strain>
        <tissue evidence="8">Whole body</tissue>
    </source>
</reference>
<dbReference type="Pfam" id="PF00096">
    <property type="entry name" value="zf-C2H2"/>
    <property type="match status" value="5"/>
</dbReference>
<evidence type="ECO:0000256" key="5">
    <source>
        <dbReference type="PROSITE-ProRule" id="PRU00042"/>
    </source>
</evidence>
<dbReference type="EMBL" id="GEZM01061145">
    <property type="protein sequence ID" value="JAV70734.1"/>
    <property type="molecule type" value="Transcribed_RNA"/>
</dbReference>
<dbReference type="InterPro" id="IPR051061">
    <property type="entry name" value="Zinc_finger_trans_reg"/>
</dbReference>
<keyword evidence="4" id="KW-0862">Zinc</keyword>
<reference evidence="7" key="1">
    <citation type="journal article" date="2016" name="Sci. Rep.">
        <title>Molecular characterization of firefly nuptial gifts: a multi-omics approach sheds light on postcopulatory sexual selection.</title>
        <authorList>
            <person name="Al-Wathiqui N."/>
            <person name="Fallon T.R."/>
            <person name="South A."/>
            <person name="Weng J.K."/>
            <person name="Lewis S.M."/>
        </authorList>
    </citation>
    <scope>NUCLEOTIDE SEQUENCE</scope>
</reference>
<dbReference type="PROSITE" id="PS00028">
    <property type="entry name" value="ZINC_FINGER_C2H2_1"/>
    <property type="match status" value="6"/>
</dbReference>
<feature type="domain" description="C2H2-type" evidence="6">
    <location>
        <begin position="119"/>
        <end position="148"/>
    </location>
</feature>
<dbReference type="GO" id="GO:0005634">
    <property type="term" value="C:nucleus"/>
    <property type="evidence" value="ECO:0007669"/>
    <property type="project" value="TreeGrafter"/>
</dbReference>
<feature type="domain" description="C2H2-type" evidence="6">
    <location>
        <begin position="179"/>
        <end position="208"/>
    </location>
</feature>
<dbReference type="AlphaFoldDB" id="A0A1Y1LAR4"/>
<evidence type="ECO:0000313" key="9">
    <source>
        <dbReference type="Proteomes" id="UP000327044"/>
    </source>
</evidence>
<evidence type="ECO:0000256" key="4">
    <source>
        <dbReference type="ARBA" id="ARBA00022833"/>
    </source>
</evidence>
<dbReference type="PANTHER" id="PTHR46179:SF25">
    <property type="entry name" value="METAL RESPONSE ELEMENT-BINDING TRANSCRIPTION FACTOR-1, ISOFORM C"/>
    <property type="match status" value="1"/>
</dbReference>
<organism evidence="7">
    <name type="scientific">Photinus pyralis</name>
    <name type="common">Common eastern firefly</name>
    <name type="synonym">Lampyris pyralis</name>
    <dbReference type="NCBI Taxonomy" id="7054"/>
    <lineage>
        <taxon>Eukaryota</taxon>
        <taxon>Metazoa</taxon>
        <taxon>Ecdysozoa</taxon>
        <taxon>Arthropoda</taxon>
        <taxon>Hexapoda</taxon>
        <taxon>Insecta</taxon>
        <taxon>Pterygota</taxon>
        <taxon>Neoptera</taxon>
        <taxon>Endopterygota</taxon>
        <taxon>Coleoptera</taxon>
        <taxon>Polyphaga</taxon>
        <taxon>Elateriformia</taxon>
        <taxon>Elateroidea</taxon>
        <taxon>Lampyridae</taxon>
        <taxon>Lampyrinae</taxon>
        <taxon>Photinus</taxon>
    </lineage>
</organism>
<feature type="domain" description="C2H2-type" evidence="6">
    <location>
        <begin position="238"/>
        <end position="267"/>
    </location>
</feature>
<feature type="domain" description="C2H2-type" evidence="6">
    <location>
        <begin position="208"/>
        <end position="237"/>
    </location>
</feature>
<proteinExistence type="predicted"/>
<dbReference type="GO" id="GO:0008270">
    <property type="term" value="F:zinc ion binding"/>
    <property type="evidence" value="ECO:0007669"/>
    <property type="project" value="UniProtKB-KW"/>
</dbReference>
<dbReference type="Proteomes" id="UP000327044">
    <property type="component" value="Unassembled WGS sequence"/>
</dbReference>
<evidence type="ECO:0000256" key="3">
    <source>
        <dbReference type="ARBA" id="ARBA00022771"/>
    </source>
</evidence>
<dbReference type="InterPro" id="IPR036236">
    <property type="entry name" value="Znf_C2H2_sf"/>
</dbReference>
<keyword evidence="3 5" id="KW-0863">Zinc-finger</keyword>
<dbReference type="InterPro" id="IPR013087">
    <property type="entry name" value="Znf_C2H2_type"/>
</dbReference>
<dbReference type="FunFam" id="3.30.160.60:FF:000349">
    <property type="entry name" value="metal regulatory transcription factor 1"/>
    <property type="match status" value="1"/>
</dbReference>
<feature type="domain" description="C2H2-type" evidence="6">
    <location>
        <begin position="149"/>
        <end position="178"/>
    </location>
</feature>
<dbReference type="PANTHER" id="PTHR46179">
    <property type="entry name" value="ZINC FINGER PROTEIN"/>
    <property type="match status" value="1"/>
</dbReference>
<accession>A0A1Y1LAR4</accession>